<protein>
    <submittedName>
        <fullName evidence="1">Uncharacterized protein</fullName>
    </submittedName>
</protein>
<gene>
    <name evidence="1" type="ORF">CONLIGDRAFT_14605</name>
</gene>
<dbReference type="Proteomes" id="UP000182658">
    <property type="component" value="Unassembled WGS sequence"/>
</dbReference>
<evidence type="ECO:0000313" key="1">
    <source>
        <dbReference type="EMBL" id="OIW34649.1"/>
    </source>
</evidence>
<reference evidence="1 2" key="1">
    <citation type="submission" date="2016-10" db="EMBL/GenBank/DDBJ databases">
        <title>Draft genome sequence of Coniochaeta ligniaria NRRL30616, a lignocellulolytic fungus for bioabatement of inhibitors in plant biomass hydrolysates.</title>
        <authorList>
            <consortium name="DOE Joint Genome Institute"/>
            <person name="Jimenez D.J."/>
            <person name="Hector R.E."/>
            <person name="Riley R."/>
            <person name="Sun H."/>
            <person name="Grigoriev I.V."/>
            <person name="Van Elsas J.D."/>
            <person name="Nichols N.N."/>
        </authorList>
    </citation>
    <scope>NUCLEOTIDE SEQUENCE [LARGE SCALE GENOMIC DNA]</scope>
    <source>
        <strain evidence="1 2">NRRL 30616</strain>
    </source>
</reference>
<dbReference type="AlphaFoldDB" id="A0A1J7JMM4"/>
<dbReference type="InParanoid" id="A0A1J7JMM4"/>
<accession>A0A1J7JMM4</accession>
<organism evidence="1 2">
    <name type="scientific">Coniochaeta ligniaria NRRL 30616</name>
    <dbReference type="NCBI Taxonomy" id="1408157"/>
    <lineage>
        <taxon>Eukaryota</taxon>
        <taxon>Fungi</taxon>
        <taxon>Dikarya</taxon>
        <taxon>Ascomycota</taxon>
        <taxon>Pezizomycotina</taxon>
        <taxon>Sordariomycetes</taxon>
        <taxon>Sordariomycetidae</taxon>
        <taxon>Coniochaetales</taxon>
        <taxon>Coniochaetaceae</taxon>
        <taxon>Coniochaeta</taxon>
    </lineage>
</organism>
<proteinExistence type="predicted"/>
<keyword evidence="2" id="KW-1185">Reference proteome</keyword>
<dbReference type="EMBL" id="KV875093">
    <property type="protein sequence ID" value="OIW34649.1"/>
    <property type="molecule type" value="Genomic_DNA"/>
</dbReference>
<sequence length="173" mass="19089">MSCGAKKWKKVKVCQISSVWKRAYQNRDLCKLSRPLRVAMQSPESEPRQASKVAASQTAAESVSFPCERWDGTHPVSGLTCRMQTCCRAPLTACACPLLIGAPSFSTTGFAHVFSTARLADTLLSPLDIYISFDSYPFLRISNQRTSIGYFRLDIRCGSDQQRLASVQRLGSG</sequence>
<evidence type="ECO:0000313" key="2">
    <source>
        <dbReference type="Proteomes" id="UP000182658"/>
    </source>
</evidence>
<name>A0A1J7JMM4_9PEZI</name>